<keyword evidence="3" id="KW-1185">Reference proteome</keyword>
<dbReference type="Proteomes" id="UP001152562">
    <property type="component" value="Unassembled WGS sequence"/>
</dbReference>
<gene>
    <name evidence="2" type="ORF">PIBRA_LOCUS1649</name>
</gene>
<dbReference type="AlphaFoldDB" id="A0A9P0T3G7"/>
<evidence type="ECO:0000256" key="1">
    <source>
        <dbReference type="SAM" id="MobiDB-lite"/>
    </source>
</evidence>
<comment type="caution">
    <text evidence="2">The sequence shown here is derived from an EMBL/GenBank/DDBJ whole genome shotgun (WGS) entry which is preliminary data.</text>
</comment>
<reference evidence="2" key="1">
    <citation type="submission" date="2022-05" db="EMBL/GenBank/DDBJ databases">
        <authorList>
            <person name="Okamura Y."/>
        </authorList>
    </citation>
    <scope>NUCLEOTIDE SEQUENCE</scope>
</reference>
<accession>A0A9P0T3G7</accession>
<evidence type="ECO:0000313" key="3">
    <source>
        <dbReference type="Proteomes" id="UP001152562"/>
    </source>
</evidence>
<evidence type="ECO:0000313" key="2">
    <source>
        <dbReference type="EMBL" id="CAH3965072.1"/>
    </source>
</evidence>
<sequence>MFIRGSHAVQWKAINSIRRLNCTACIALVSFMVCAASEAVQTAFVPRRYLRDPVASERGCDCFPDEPSSLAPSRYPTRPPVEPKN</sequence>
<organism evidence="2 3">
    <name type="scientific">Pieris brassicae</name>
    <name type="common">White butterfly</name>
    <name type="synonym">Large white butterfly</name>
    <dbReference type="NCBI Taxonomy" id="7116"/>
    <lineage>
        <taxon>Eukaryota</taxon>
        <taxon>Metazoa</taxon>
        <taxon>Ecdysozoa</taxon>
        <taxon>Arthropoda</taxon>
        <taxon>Hexapoda</taxon>
        <taxon>Insecta</taxon>
        <taxon>Pterygota</taxon>
        <taxon>Neoptera</taxon>
        <taxon>Endopterygota</taxon>
        <taxon>Lepidoptera</taxon>
        <taxon>Glossata</taxon>
        <taxon>Ditrysia</taxon>
        <taxon>Papilionoidea</taxon>
        <taxon>Pieridae</taxon>
        <taxon>Pierinae</taxon>
        <taxon>Pieris</taxon>
    </lineage>
</organism>
<protein>
    <submittedName>
        <fullName evidence="2">Uncharacterized protein</fullName>
    </submittedName>
</protein>
<proteinExistence type="predicted"/>
<feature type="region of interest" description="Disordered" evidence="1">
    <location>
        <begin position="64"/>
        <end position="85"/>
    </location>
</feature>
<dbReference type="EMBL" id="CALOZG010000002">
    <property type="protein sequence ID" value="CAH3965072.1"/>
    <property type="molecule type" value="Genomic_DNA"/>
</dbReference>
<name>A0A9P0T3G7_PIEBR</name>